<proteinExistence type="predicted"/>
<dbReference type="EMBL" id="JANRHH010000003">
    <property type="protein sequence ID" value="MDN4592363.1"/>
    <property type="molecule type" value="Genomic_DNA"/>
</dbReference>
<dbReference type="Proteomes" id="UP001174196">
    <property type="component" value="Unassembled WGS sequence"/>
</dbReference>
<sequence>MKWLQPRGLKAFFLVTLLFALLFVPRTNCWAHAFLLESNPKDQQVLAHSPSQFWLRFSEPLQQGLFQIRLFDAQGREIDIEPHLDTKDPTRVVSSISSLPNGTYTIAWNVVSEDGHPVGGAITFSVGHPSDTKINPTFSTSSHFINWLSTVWHFLSETAILLIGGLKWVAQWFSRHRLPDLSSLVQRKTIRNWFLFCIVLIDGVLYVQTLPSLRWGASETWIALMDSHYIQMILVQLFLLMLVALPNMIEGWYLAIWLLLILSFAMGGHVWGTSHFWAAWLLRELHIVSIALWLGILTYLVLLYRWKRKENAFPDEKLLYSDVFFLASSSAMILFITGLWMVSVQSDWHKVIRTFTVWTSLLWVKITLFMVMLLIALVQTMMGRIKQTYNRFLLQLEWLIGVLVLFAGVWLSHSTFPIPVQHYEKTLISQQKTIRVEIAHLQVGHQPITVQFPFNSPIPERVTVQLSVPDKQVRLPSIVLKEKEEPHQYVGSVPFSFSGDWQIEIEAEYPDGTYNEWKDHVEIQGGEGS</sequence>
<evidence type="ECO:0000256" key="2">
    <source>
        <dbReference type="ARBA" id="ARBA00022723"/>
    </source>
</evidence>
<evidence type="ECO:0000313" key="8">
    <source>
        <dbReference type="Proteomes" id="UP001174196"/>
    </source>
</evidence>
<keyword evidence="4" id="KW-0186">Copper</keyword>
<feature type="transmembrane region" description="Helical" evidence="5">
    <location>
        <begin position="228"/>
        <end position="245"/>
    </location>
</feature>
<evidence type="ECO:0000256" key="1">
    <source>
        <dbReference type="ARBA" id="ARBA00004196"/>
    </source>
</evidence>
<feature type="transmembrane region" description="Helical" evidence="5">
    <location>
        <begin position="392"/>
        <end position="411"/>
    </location>
</feature>
<gene>
    <name evidence="7" type="ORF">NWF35_00230</name>
</gene>
<feature type="transmembrane region" description="Helical" evidence="5">
    <location>
        <begin position="190"/>
        <end position="208"/>
    </location>
</feature>
<dbReference type="InterPro" id="IPR014756">
    <property type="entry name" value="Ig_E-set"/>
</dbReference>
<dbReference type="Pfam" id="PF04234">
    <property type="entry name" value="CopC"/>
    <property type="match status" value="1"/>
</dbReference>
<feature type="transmembrane region" description="Helical" evidence="5">
    <location>
        <begin position="318"/>
        <end position="342"/>
    </location>
</feature>
<protein>
    <submittedName>
        <fullName evidence="7">Copper resistance protein CopC</fullName>
    </submittedName>
</protein>
<keyword evidence="8" id="KW-1185">Reference proteome</keyword>
<feature type="transmembrane region" description="Helical" evidence="5">
    <location>
        <begin position="144"/>
        <end position="169"/>
    </location>
</feature>
<organism evidence="7 8">
    <name type="scientific">Polycladomyces subterraneus</name>
    <dbReference type="NCBI Taxonomy" id="1016997"/>
    <lineage>
        <taxon>Bacteria</taxon>
        <taxon>Bacillati</taxon>
        <taxon>Bacillota</taxon>
        <taxon>Bacilli</taxon>
        <taxon>Bacillales</taxon>
        <taxon>Thermoactinomycetaceae</taxon>
        <taxon>Polycladomyces</taxon>
    </lineage>
</organism>
<comment type="caution">
    <text evidence="7">The sequence shown here is derived from an EMBL/GenBank/DDBJ whole genome shotgun (WGS) entry which is preliminary data.</text>
</comment>
<keyword evidence="3" id="KW-0732">Signal</keyword>
<dbReference type="InterPro" id="IPR007348">
    <property type="entry name" value="CopC_dom"/>
</dbReference>
<reference evidence="7" key="1">
    <citation type="submission" date="2022-08" db="EMBL/GenBank/DDBJ databases">
        <title>Polycladomyces zharkentsis sp. nov., a novel thermophilic CMC and starch-degrading bacterium isolated from a geothermal spring in Kazakhstan.</title>
        <authorList>
            <person name="Mashzhan A."/>
            <person name="Kistaubaeva A."/>
            <person name="Javier-Lopez R."/>
            <person name="Birkeland N.-K."/>
        </authorList>
    </citation>
    <scope>NUCLEOTIDE SEQUENCE</scope>
    <source>
        <strain evidence="7">KSR 13</strain>
    </source>
</reference>
<dbReference type="RefSeq" id="WP_301237105.1">
    <property type="nucleotide sequence ID" value="NZ_JANRHH010000003.1"/>
</dbReference>
<dbReference type="InterPro" id="IPR014755">
    <property type="entry name" value="Cu-Rt/internalin_Ig-like"/>
</dbReference>
<dbReference type="PANTHER" id="PTHR34820">
    <property type="entry name" value="INNER MEMBRANE PROTEIN YEBZ"/>
    <property type="match status" value="1"/>
</dbReference>
<keyword evidence="2" id="KW-0479">Metal-binding</keyword>
<dbReference type="SUPFAM" id="SSF81296">
    <property type="entry name" value="E set domains"/>
    <property type="match status" value="1"/>
</dbReference>
<dbReference type="InterPro" id="IPR032694">
    <property type="entry name" value="CopC/D"/>
</dbReference>
<evidence type="ECO:0000313" key="7">
    <source>
        <dbReference type="EMBL" id="MDN4592363.1"/>
    </source>
</evidence>
<feature type="transmembrane region" description="Helical" evidence="5">
    <location>
        <begin position="362"/>
        <end position="380"/>
    </location>
</feature>
<accession>A0ABT8IHZ8</accession>
<feature type="transmembrane region" description="Helical" evidence="5">
    <location>
        <begin position="252"/>
        <end position="273"/>
    </location>
</feature>
<comment type="subcellular location">
    <subcellularLocation>
        <location evidence="1">Cell envelope</location>
    </subcellularLocation>
</comment>
<dbReference type="Gene3D" id="2.60.40.1220">
    <property type="match status" value="1"/>
</dbReference>
<keyword evidence="5" id="KW-0472">Membrane</keyword>
<keyword evidence="5" id="KW-1133">Transmembrane helix</keyword>
<evidence type="ECO:0000256" key="4">
    <source>
        <dbReference type="ARBA" id="ARBA00023008"/>
    </source>
</evidence>
<feature type="domain" description="CopC" evidence="6">
    <location>
        <begin position="32"/>
        <end position="126"/>
    </location>
</feature>
<evidence type="ECO:0000259" key="6">
    <source>
        <dbReference type="Pfam" id="PF04234"/>
    </source>
</evidence>
<evidence type="ECO:0000256" key="5">
    <source>
        <dbReference type="SAM" id="Phobius"/>
    </source>
</evidence>
<name>A0ABT8IHZ8_9BACL</name>
<dbReference type="PANTHER" id="PTHR34820:SF4">
    <property type="entry name" value="INNER MEMBRANE PROTEIN YEBZ"/>
    <property type="match status" value="1"/>
</dbReference>
<evidence type="ECO:0000256" key="3">
    <source>
        <dbReference type="ARBA" id="ARBA00022729"/>
    </source>
</evidence>
<feature type="transmembrane region" description="Helical" evidence="5">
    <location>
        <begin position="285"/>
        <end position="306"/>
    </location>
</feature>
<keyword evidence="5" id="KW-0812">Transmembrane</keyword>